<dbReference type="PANTHER" id="PTHR43133:SF8">
    <property type="entry name" value="RNA POLYMERASE SIGMA FACTOR HI_1459-RELATED"/>
    <property type="match status" value="1"/>
</dbReference>
<evidence type="ECO:0000256" key="6">
    <source>
        <dbReference type="SAM" id="MobiDB-lite"/>
    </source>
</evidence>
<dbReference type="EMBL" id="CP036273">
    <property type="protein sequence ID" value="QDU20795.1"/>
    <property type="molecule type" value="Genomic_DNA"/>
</dbReference>
<keyword evidence="3" id="KW-0731">Sigma factor</keyword>
<dbReference type="Proteomes" id="UP000319576">
    <property type="component" value="Chromosome"/>
</dbReference>
<dbReference type="InterPro" id="IPR013324">
    <property type="entry name" value="RNA_pol_sigma_r3/r4-like"/>
</dbReference>
<protein>
    <submittedName>
        <fullName evidence="9">ECF RNA polymerase sigma factor SigW</fullName>
    </submittedName>
</protein>
<dbReference type="RefSeq" id="WP_145238955.1">
    <property type="nucleotide sequence ID" value="NZ_CP036273.1"/>
</dbReference>
<comment type="similarity">
    <text evidence="1">Belongs to the sigma-70 factor family. ECF subfamily.</text>
</comment>
<dbReference type="NCBIfam" id="TIGR02937">
    <property type="entry name" value="sigma70-ECF"/>
    <property type="match status" value="1"/>
</dbReference>
<dbReference type="OrthoDB" id="9785675at2"/>
<evidence type="ECO:0000259" key="7">
    <source>
        <dbReference type="Pfam" id="PF04542"/>
    </source>
</evidence>
<reference evidence="9 10" key="1">
    <citation type="submission" date="2019-02" db="EMBL/GenBank/DDBJ databases">
        <title>Deep-cultivation of Planctomycetes and their phenomic and genomic characterization uncovers novel biology.</title>
        <authorList>
            <person name="Wiegand S."/>
            <person name="Jogler M."/>
            <person name="Boedeker C."/>
            <person name="Pinto D."/>
            <person name="Vollmers J."/>
            <person name="Rivas-Marin E."/>
            <person name="Kohn T."/>
            <person name="Peeters S.H."/>
            <person name="Heuer A."/>
            <person name="Rast P."/>
            <person name="Oberbeckmann S."/>
            <person name="Bunk B."/>
            <person name="Jeske O."/>
            <person name="Meyerdierks A."/>
            <person name="Storesund J.E."/>
            <person name="Kallscheuer N."/>
            <person name="Luecker S."/>
            <person name="Lage O.M."/>
            <person name="Pohl T."/>
            <person name="Merkel B.J."/>
            <person name="Hornburger P."/>
            <person name="Mueller R.-W."/>
            <person name="Bruemmer F."/>
            <person name="Labrenz M."/>
            <person name="Spormann A.M."/>
            <person name="Op den Camp H."/>
            <person name="Overmann J."/>
            <person name="Amann R."/>
            <person name="Jetten M.S.M."/>
            <person name="Mascher T."/>
            <person name="Medema M.H."/>
            <person name="Devos D.P."/>
            <person name="Kaster A.-K."/>
            <person name="Ovreas L."/>
            <person name="Rohde M."/>
            <person name="Galperin M.Y."/>
            <person name="Jogler C."/>
        </authorList>
    </citation>
    <scope>NUCLEOTIDE SEQUENCE [LARGE SCALE GENOMIC DNA]</scope>
    <source>
        <strain evidence="9 10">ETA_A1</strain>
    </source>
</reference>
<keyword evidence="5" id="KW-0804">Transcription</keyword>
<dbReference type="Pfam" id="PF08281">
    <property type="entry name" value="Sigma70_r4_2"/>
    <property type="match status" value="1"/>
</dbReference>
<dbReference type="CDD" id="cd06171">
    <property type="entry name" value="Sigma70_r4"/>
    <property type="match status" value="1"/>
</dbReference>
<dbReference type="InterPro" id="IPR036388">
    <property type="entry name" value="WH-like_DNA-bd_sf"/>
</dbReference>
<dbReference type="GO" id="GO:0003677">
    <property type="term" value="F:DNA binding"/>
    <property type="evidence" value="ECO:0007669"/>
    <property type="project" value="UniProtKB-KW"/>
</dbReference>
<dbReference type="InterPro" id="IPR007627">
    <property type="entry name" value="RNA_pol_sigma70_r2"/>
</dbReference>
<evidence type="ECO:0000259" key="8">
    <source>
        <dbReference type="Pfam" id="PF08281"/>
    </source>
</evidence>
<gene>
    <name evidence="9" type="primary">sigW_4</name>
    <name evidence="9" type="ORF">ETAA1_27560</name>
</gene>
<dbReference type="GO" id="GO:0016987">
    <property type="term" value="F:sigma factor activity"/>
    <property type="evidence" value="ECO:0007669"/>
    <property type="project" value="UniProtKB-KW"/>
</dbReference>
<dbReference type="KEGG" id="uli:ETAA1_27560"/>
<dbReference type="InterPro" id="IPR039425">
    <property type="entry name" value="RNA_pol_sigma-70-like"/>
</dbReference>
<keyword evidence="4" id="KW-0238">DNA-binding</keyword>
<dbReference type="InterPro" id="IPR014284">
    <property type="entry name" value="RNA_pol_sigma-70_dom"/>
</dbReference>
<dbReference type="Pfam" id="PF04542">
    <property type="entry name" value="Sigma70_r2"/>
    <property type="match status" value="1"/>
</dbReference>
<evidence type="ECO:0000256" key="5">
    <source>
        <dbReference type="ARBA" id="ARBA00023163"/>
    </source>
</evidence>
<dbReference type="SUPFAM" id="SSF88946">
    <property type="entry name" value="Sigma2 domain of RNA polymerase sigma factors"/>
    <property type="match status" value="1"/>
</dbReference>
<dbReference type="GO" id="GO:0006352">
    <property type="term" value="P:DNA-templated transcription initiation"/>
    <property type="evidence" value="ECO:0007669"/>
    <property type="project" value="InterPro"/>
</dbReference>
<proteinExistence type="inferred from homology"/>
<sequence>MPAAPAIPTPQVSDAALLERSAGGDASALDELFRRYRMVAYRVTFRLLGNEADALDAVQDAFVKVLSNLDRFRGHSTFKTWLLRIASNAALDMGRRRKRDGWNDRPPVPATPESAGPDGRPPPDHGLQRAELRRLIDTALAALPAAQRQTFVLHVDGELSYREVADVLGISIGTVMSRLFYARQKLQKLLADRVLP</sequence>
<evidence type="ECO:0000256" key="1">
    <source>
        <dbReference type="ARBA" id="ARBA00010641"/>
    </source>
</evidence>
<evidence type="ECO:0000313" key="10">
    <source>
        <dbReference type="Proteomes" id="UP000319576"/>
    </source>
</evidence>
<dbReference type="PANTHER" id="PTHR43133">
    <property type="entry name" value="RNA POLYMERASE ECF-TYPE SIGMA FACTO"/>
    <property type="match status" value="1"/>
</dbReference>
<name>A0A517XTH1_9BACT</name>
<dbReference type="InterPro" id="IPR013325">
    <property type="entry name" value="RNA_pol_sigma_r2"/>
</dbReference>
<accession>A0A517XTH1</accession>
<evidence type="ECO:0000256" key="4">
    <source>
        <dbReference type="ARBA" id="ARBA00023125"/>
    </source>
</evidence>
<dbReference type="Gene3D" id="1.10.10.10">
    <property type="entry name" value="Winged helix-like DNA-binding domain superfamily/Winged helix DNA-binding domain"/>
    <property type="match status" value="1"/>
</dbReference>
<dbReference type="Gene3D" id="1.10.1740.10">
    <property type="match status" value="1"/>
</dbReference>
<dbReference type="InterPro" id="IPR013249">
    <property type="entry name" value="RNA_pol_sigma70_r4_t2"/>
</dbReference>
<dbReference type="AlphaFoldDB" id="A0A517XTH1"/>
<evidence type="ECO:0000256" key="3">
    <source>
        <dbReference type="ARBA" id="ARBA00023082"/>
    </source>
</evidence>
<evidence type="ECO:0000313" key="9">
    <source>
        <dbReference type="EMBL" id="QDU20795.1"/>
    </source>
</evidence>
<dbReference type="SUPFAM" id="SSF88659">
    <property type="entry name" value="Sigma3 and sigma4 domains of RNA polymerase sigma factors"/>
    <property type="match status" value="1"/>
</dbReference>
<feature type="domain" description="RNA polymerase sigma factor 70 region 4 type 2" evidence="8">
    <location>
        <begin position="134"/>
        <end position="186"/>
    </location>
</feature>
<organism evidence="9 10">
    <name type="scientific">Urbifossiella limnaea</name>
    <dbReference type="NCBI Taxonomy" id="2528023"/>
    <lineage>
        <taxon>Bacteria</taxon>
        <taxon>Pseudomonadati</taxon>
        <taxon>Planctomycetota</taxon>
        <taxon>Planctomycetia</taxon>
        <taxon>Gemmatales</taxon>
        <taxon>Gemmataceae</taxon>
        <taxon>Urbifossiella</taxon>
    </lineage>
</organism>
<keyword evidence="2" id="KW-0805">Transcription regulation</keyword>
<feature type="domain" description="RNA polymerase sigma-70 region 2" evidence="7">
    <location>
        <begin position="32"/>
        <end position="99"/>
    </location>
</feature>
<evidence type="ECO:0000256" key="2">
    <source>
        <dbReference type="ARBA" id="ARBA00023015"/>
    </source>
</evidence>
<keyword evidence="10" id="KW-1185">Reference proteome</keyword>
<feature type="region of interest" description="Disordered" evidence="6">
    <location>
        <begin position="96"/>
        <end position="127"/>
    </location>
</feature>